<dbReference type="AlphaFoldDB" id="A0A916TGY1"/>
<sequence>MDHLAVQVAQLDDVVVDDSQPTDSGAGQIGQHRSCQTSRADNEHAGIREFALAGHPDLGQQRVPRISLGLVAVAGRTAA</sequence>
<dbReference type="Proteomes" id="UP000636793">
    <property type="component" value="Unassembled WGS sequence"/>
</dbReference>
<evidence type="ECO:0000313" key="3">
    <source>
        <dbReference type="Proteomes" id="UP000636793"/>
    </source>
</evidence>
<name>A0A916TGY1_9MICO</name>
<feature type="compositionally biased region" description="Polar residues" evidence="1">
    <location>
        <begin position="19"/>
        <end position="39"/>
    </location>
</feature>
<keyword evidence="3" id="KW-1185">Reference proteome</keyword>
<organism evidence="2 3">
    <name type="scientific">Flexivirga endophytica</name>
    <dbReference type="NCBI Taxonomy" id="1849103"/>
    <lineage>
        <taxon>Bacteria</taxon>
        <taxon>Bacillati</taxon>
        <taxon>Actinomycetota</taxon>
        <taxon>Actinomycetes</taxon>
        <taxon>Micrococcales</taxon>
        <taxon>Dermacoccaceae</taxon>
        <taxon>Flexivirga</taxon>
    </lineage>
</organism>
<evidence type="ECO:0000256" key="1">
    <source>
        <dbReference type="SAM" id="MobiDB-lite"/>
    </source>
</evidence>
<dbReference type="EMBL" id="BMHI01000007">
    <property type="protein sequence ID" value="GGB45025.1"/>
    <property type="molecule type" value="Genomic_DNA"/>
</dbReference>
<reference evidence="2" key="1">
    <citation type="journal article" date="2014" name="Int. J. Syst. Evol. Microbiol.">
        <title>Complete genome sequence of Corynebacterium casei LMG S-19264T (=DSM 44701T), isolated from a smear-ripened cheese.</title>
        <authorList>
            <consortium name="US DOE Joint Genome Institute (JGI-PGF)"/>
            <person name="Walter F."/>
            <person name="Albersmeier A."/>
            <person name="Kalinowski J."/>
            <person name="Ruckert C."/>
        </authorList>
    </citation>
    <scope>NUCLEOTIDE SEQUENCE</scope>
    <source>
        <strain evidence="2">CGMCC 1.15085</strain>
    </source>
</reference>
<protein>
    <submittedName>
        <fullName evidence="2">Uncharacterized protein</fullName>
    </submittedName>
</protein>
<evidence type="ECO:0000313" key="2">
    <source>
        <dbReference type="EMBL" id="GGB45025.1"/>
    </source>
</evidence>
<accession>A0A916TGY1</accession>
<comment type="caution">
    <text evidence="2">The sequence shown here is derived from an EMBL/GenBank/DDBJ whole genome shotgun (WGS) entry which is preliminary data.</text>
</comment>
<feature type="region of interest" description="Disordered" evidence="1">
    <location>
        <begin position="17"/>
        <end position="42"/>
    </location>
</feature>
<gene>
    <name evidence="2" type="ORF">GCM10011492_40150</name>
</gene>
<reference evidence="2" key="2">
    <citation type="submission" date="2020-09" db="EMBL/GenBank/DDBJ databases">
        <authorList>
            <person name="Sun Q."/>
            <person name="Zhou Y."/>
        </authorList>
    </citation>
    <scope>NUCLEOTIDE SEQUENCE</scope>
    <source>
        <strain evidence="2">CGMCC 1.15085</strain>
    </source>
</reference>
<proteinExistence type="predicted"/>